<evidence type="ECO:0000256" key="4">
    <source>
        <dbReference type="ARBA" id="ARBA00022576"/>
    </source>
</evidence>
<dbReference type="AlphaFoldDB" id="A0A345UN52"/>
<dbReference type="GO" id="GO:0009450">
    <property type="term" value="P:gamma-aminobutyric acid catabolic process"/>
    <property type="evidence" value="ECO:0007669"/>
    <property type="project" value="TreeGrafter"/>
</dbReference>
<dbReference type="PANTHER" id="PTHR43206:SF2">
    <property type="entry name" value="4-AMINOBUTYRATE AMINOTRANSFERASE GABT"/>
    <property type="match status" value="1"/>
</dbReference>
<evidence type="ECO:0000256" key="1">
    <source>
        <dbReference type="ARBA" id="ARBA00001933"/>
    </source>
</evidence>
<dbReference type="Gene3D" id="3.90.1150.10">
    <property type="entry name" value="Aspartate Aminotransferase, domain 1"/>
    <property type="match status" value="1"/>
</dbReference>
<evidence type="ECO:0000256" key="5">
    <source>
        <dbReference type="ARBA" id="ARBA00022679"/>
    </source>
</evidence>
<dbReference type="Gene3D" id="3.40.640.10">
    <property type="entry name" value="Type I PLP-dependent aspartate aminotransferase-like (Major domain)"/>
    <property type="match status" value="1"/>
</dbReference>
<dbReference type="SUPFAM" id="SSF53383">
    <property type="entry name" value="PLP-dependent transferases"/>
    <property type="match status" value="1"/>
</dbReference>
<evidence type="ECO:0000256" key="2">
    <source>
        <dbReference type="ARBA" id="ARBA00008954"/>
    </source>
</evidence>
<dbReference type="InterPro" id="IPR005814">
    <property type="entry name" value="Aminotrans_3"/>
</dbReference>
<keyword evidence="5 10" id="KW-0808">Transferase</keyword>
<comment type="similarity">
    <text evidence="2 9">Belongs to the class-III pyridoxal-phosphate-dependent aminotransferase family.</text>
</comment>
<dbReference type="KEGG" id="cprv:CYPRO_2662"/>
<evidence type="ECO:0000256" key="6">
    <source>
        <dbReference type="ARBA" id="ARBA00022898"/>
    </source>
</evidence>
<dbReference type="RefSeq" id="WP_114985048.1">
    <property type="nucleotide sequence ID" value="NZ_CP027806.1"/>
</dbReference>
<keyword evidence="4 10" id="KW-0032">Aminotransferase</keyword>
<dbReference type="GO" id="GO:0045484">
    <property type="term" value="F:L-lysine 6-transaminase activity"/>
    <property type="evidence" value="ECO:0007669"/>
    <property type="project" value="UniProtKB-EC"/>
</dbReference>
<evidence type="ECO:0000313" key="11">
    <source>
        <dbReference type="Proteomes" id="UP000254808"/>
    </source>
</evidence>
<dbReference type="OrthoDB" id="9801052at2"/>
<dbReference type="CDD" id="cd00610">
    <property type="entry name" value="OAT_like"/>
    <property type="match status" value="1"/>
</dbReference>
<evidence type="ECO:0000256" key="9">
    <source>
        <dbReference type="RuleBase" id="RU003560"/>
    </source>
</evidence>
<dbReference type="InterPro" id="IPR015421">
    <property type="entry name" value="PyrdxlP-dep_Trfase_major"/>
</dbReference>
<dbReference type="NCBIfam" id="TIGR03251">
    <property type="entry name" value="LAT_fam"/>
    <property type="match status" value="1"/>
</dbReference>
<protein>
    <recommendedName>
        <fullName evidence="8">L-lysine-epsilon aminotransferase</fullName>
        <ecNumber evidence="3">2.6.1.36</ecNumber>
    </recommendedName>
    <alternativeName>
        <fullName evidence="7">Lysine 6-aminotransferase</fullName>
    </alternativeName>
</protein>
<name>A0A345UN52_9BACT</name>
<sequence>MTVKQSIDAAQVHEVLSRRILADGLDMVLDLETSKGPYLYCSKHERNYLDFFTFFASNPIGMNHPMMGDPEFLNKITRVAVNNPSNSDVYTREMAEFVDTFDRVGIPSYLPHAFFVAGGALAVENALKVAFDWKVQKNHQKGYRHEKGHKVLHLDQAFHGRTGYTMSLTNTEPNKVARFPKFDWPRMHNPKMVFPMNEENTMKVAHAEKLALAQAERWFEMYKDDIACIVLEPIQGEGGDNQFRPEFHQALRELADRHEALLIYDEVQTGVGLTGKFWCHEHYVKPDIIAFGKKAQVCGILASERVDEVETNVFKVSSRINSTWGGNLVDMVRFQRYLEIIEAENLVDNAAKVGEHLLNRLYAFTAEHTYVSNARGKGLMCAFDFPDHHSRKAFTDECMKNGLLILQCGTHSVRFRPPLTISAAQIDEGMDIIERSYKAAVSRCPVVHMRNVKASNGKA</sequence>
<keyword evidence="11" id="KW-1185">Reference proteome</keyword>
<evidence type="ECO:0000256" key="8">
    <source>
        <dbReference type="ARBA" id="ARBA00050040"/>
    </source>
</evidence>
<dbReference type="PIRSF" id="PIRSF000521">
    <property type="entry name" value="Transaminase_4ab_Lys_Orn"/>
    <property type="match status" value="1"/>
</dbReference>
<dbReference type="InterPro" id="IPR015424">
    <property type="entry name" value="PyrdxlP-dep_Trfase"/>
</dbReference>
<evidence type="ECO:0000313" key="10">
    <source>
        <dbReference type="EMBL" id="AXJ01904.1"/>
    </source>
</evidence>
<dbReference type="Proteomes" id="UP000254808">
    <property type="component" value="Chromosome"/>
</dbReference>
<dbReference type="Pfam" id="PF00202">
    <property type="entry name" value="Aminotran_3"/>
    <property type="match status" value="1"/>
</dbReference>
<gene>
    <name evidence="10" type="ORF">CYPRO_2662</name>
</gene>
<organism evidence="10 11">
    <name type="scientific">Cyclonatronum proteinivorum</name>
    <dbReference type="NCBI Taxonomy" id="1457365"/>
    <lineage>
        <taxon>Bacteria</taxon>
        <taxon>Pseudomonadati</taxon>
        <taxon>Balneolota</taxon>
        <taxon>Balneolia</taxon>
        <taxon>Balneolales</taxon>
        <taxon>Cyclonatronaceae</taxon>
        <taxon>Cyclonatronum</taxon>
    </lineage>
</organism>
<evidence type="ECO:0000256" key="3">
    <source>
        <dbReference type="ARBA" id="ARBA00013071"/>
    </source>
</evidence>
<dbReference type="GO" id="GO:0017000">
    <property type="term" value="P:antibiotic biosynthetic process"/>
    <property type="evidence" value="ECO:0007669"/>
    <property type="project" value="InterPro"/>
</dbReference>
<evidence type="ECO:0000256" key="7">
    <source>
        <dbReference type="ARBA" id="ARBA00030921"/>
    </source>
</evidence>
<dbReference type="GO" id="GO:0030170">
    <property type="term" value="F:pyridoxal phosphate binding"/>
    <property type="evidence" value="ECO:0007669"/>
    <property type="project" value="InterPro"/>
</dbReference>
<accession>A0A345UN52</accession>
<dbReference type="EC" id="2.6.1.36" evidence="3"/>
<dbReference type="InterPro" id="IPR015422">
    <property type="entry name" value="PyrdxlP-dep_Trfase_small"/>
</dbReference>
<dbReference type="PANTHER" id="PTHR43206">
    <property type="entry name" value="AMINOTRANSFERASE"/>
    <property type="match status" value="1"/>
</dbReference>
<dbReference type="EMBL" id="CP027806">
    <property type="protein sequence ID" value="AXJ01904.1"/>
    <property type="molecule type" value="Genomic_DNA"/>
</dbReference>
<dbReference type="InterPro" id="IPR017657">
    <property type="entry name" value="L-lysine_6-transaminase"/>
</dbReference>
<proteinExistence type="inferred from homology"/>
<keyword evidence="6 9" id="KW-0663">Pyridoxal phosphate</keyword>
<reference evidence="10 11" key="1">
    <citation type="submission" date="2018-03" db="EMBL/GenBank/DDBJ databases">
        <title>Phenotypic and genomic properties of Cyclonatronum proteinivorum gen. nov., sp. nov., a haloalkaliphilic bacteroidete from soda lakes possessing Na+-translocating rhodopsin.</title>
        <authorList>
            <person name="Toshchakov S.V."/>
            <person name="Korzhenkov A."/>
            <person name="Samarov N.I."/>
            <person name="Kublanov I.V."/>
            <person name="Muntyan M.S."/>
            <person name="Sorokin D.Y."/>
        </authorList>
    </citation>
    <scope>NUCLEOTIDE SEQUENCE [LARGE SCALE GENOMIC DNA]</scope>
    <source>
        <strain evidence="10 11">Omega</strain>
    </source>
</reference>
<comment type="cofactor">
    <cofactor evidence="1">
        <name>pyridoxal 5'-phosphate</name>
        <dbReference type="ChEBI" id="CHEBI:597326"/>
    </cofactor>
</comment>